<dbReference type="InterPro" id="IPR035940">
    <property type="entry name" value="CAP_sf"/>
</dbReference>
<dbReference type="AlphaFoldDB" id="A0A2S6CC24"/>
<dbReference type="CDD" id="cd05380">
    <property type="entry name" value="CAP_euk"/>
    <property type="match status" value="1"/>
</dbReference>
<dbReference type="InterPro" id="IPR001283">
    <property type="entry name" value="CRISP-related"/>
</dbReference>
<protein>
    <recommendedName>
        <fullName evidence="3">SCP domain-containing protein</fullName>
    </recommendedName>
</protein>
<evidence type="ECO:0000313" key="4">
    <source>
        <dbReference type="EMBL" id="PPJ57272.1"/>
    </source>
</evidence>
<feature type="region of interest" description="Disordered" evidence="1">
    <location>
        <begin position="49"/>
        <end position="125"/>
    </location>
</feature>
<dbReference type="PANTHER" id="PTHR10334">
    <property type="entry name" value="CYSTEINE-RICH SECRETORY PROTEIN-RELATED"/>
    <property type="match status" value="1"/>
</dbReference>
<evidence type="ECO:0000313" key="5">
    <source>
        <dbReference type="Proteomes" id="UP000237631"/>
    </source>
</evidence>
<comment type="caution">
    <text evidence="4">The sequence shown here is derived from an EMBL/GenBank/DDBJ whole genome shotgun (WGS) entry which is preliminary data.</text>
</comment>
<feature type="chain" id="PRO_5015621970" description="SCP domain-containing protein" evidence="2">
    <location>
        <begin position="17"/>
        <end position="303"/>
    </location>
</feature>
<feature type="domain" description="SCP" evidence="3">
    <location>
        <begin position="124"/>
        <end position="272"/>
    </location>
</feature>
<proteinExistence type="predicted"/>
<accession>A0A2S6CC24</accession>
<dbReference type="InterPro" id="IPR014044">
    <property type="entry name" value="CAP_dom"/>
</dbReference>
<gene>
    <name evidence="4" type="ORF">CBER1_02796</name>
</gene>
<dbReference type="PROSITE" id="PS01009">
    <property type="entry name" value="CRISP_1"/>
    <property type="match status" value="1"/>
</dbReference>
<sequence>MRSTLISAAFAAGALAVPANAPAGYGAPQADVQTAYDIVYKTEIVTVTAGGQPPAYTPESKPTHYGHKSKKPVTTTEEAAPPAYTPPTEEAAPPAYTPPTYEPAPKPETPAPAPSTPSGPASGSYPDVCLHHHNIHRANHSAPALVWSEELAATAQKIANTCVYEHNTEMDGGGYGQNIAAGVHRDNISAVITDLFYNAEEPAYAAASRQYSEEPDMGNFHVWGHFSQIVWCGTTEVGCATSENCGSLGNTGSGVEPYFTVCNYRGPGNYAGKYGENVKAGDPNTPTAYWDAAANAVKNLAGY</sequence>
<name>A0A2S6CC24_9PEZI</name>
<dbReference type="GO" id="GO:0005576">
    <property type="term" value="C:extracellular region"/>
    <property type="evidence" value="ECO:0007669"/>
    <property type="project" value="InterPro"/>
</dbReference>
<dbReference type="OrthoDB" id="337038at2759"/>
<reference evidence="5" key="1">
    <citation type="journal article" date="2017" name="bioRxiv">
        <title>Conservation of a gene cluster reveals novel cercosporin biosynthetic mechanisms and extends production to the genus Colletotrichum.</title>
        <authorList>
            <person name="de Jonge R."/>
            <person name="Ebert M.K."/>
            <person name="Huitt-Roehl C.R."/>
            <person name="Pal P."/>
            <person name="Suttle J.C."/>
            <person name="Spanner R.E."/>
            <person name="Neubauer J.D."/>
            <person name="Jurick W.M.II."/>
            <person name="Stott K.A."/>
            <person name="Secor G.A."/>
            <person name="Thomma B.P.H.J."/>
            <person name="Van de Peer Y."/>
            <person name="Townsend C.A."/>
            <person name="Bolton M.D."/>
        </authorList>
    </citation>
    <scope>NUCLEOTIDE SEQUENCE [LARGE SCALE GENOMIC DNA]</scope>
    <source>
        <strain evidence="5">CBS538.71</strain>
    </source>
</reference>
<dbReference type="InterPro" id="IPR018244">
    <property type="entry name" value="Allrgn_V5/Tpx1_CS"/>
</dbReference>
<dbReference type="STRING" id="357750.A0A2S6CC24"/>
<feature type="signal peptide" evidence="2">
    <location>
        <begin position="1"/>
        <end position="16"/>
    </location>
</feature>
<keyword evidence="2" id="KW-0732">Signal</keyword>
<dbReference type="FunFam" id="3.40.33.10:FF:000018">
    <property type="entry name" value="SCP-like extracellular protein, putative"/>
    <property type="match status" value="1"/>
</dbReference>
<evidence type="ECO:0000256" key="1">
    <source>
        <dbReference type="SAM" id="MobiDB-lite"/>
    </source>
</evidence>
<feature type="compositionally biased region" description="Pro residues" evidence="1">
    <location>
        <begin position="95"/>
        <end position="117"/>
    </location>
</feature>
<evidence type="ECO:0000259" key="3">
    <source>
        <dbReference type="SMART" id="SM00198"/>
    </source>
</evidence>
<dbReference type="PRINTS" id="PR00838">
    <property type="entry name" value="V5ALLERGEN"/>
</dbReference>
<dbReference type="EMBL" id="PNEN01000499">
    <property type="protein sequence ID" value="PPJ57272.1"/>
    <property type="molecule type" value="Genomic_DNA"/>
</dbReference>
<organism evidence="4 5">
    <name type="scientific">Cercospora berteroae</name>
    <dbReference type="NCBI Taxonomy" id="357750"/>
    <lineage>
        <taxon>Eukaryota</taxon>
        <taxon>Fungi</taxon>
        <taxon>Dikarya</taxon>
        <taxon>Ascomycota</taxon>
        <taxon>Pezizomycotina</taxon>
        <taxon>Dothideomycetes</taxon>
        <taxon>Dothideomycetidae</taxon>
        <taxon>Mycosphaerellales</taxon>
        <taxon>Mycosphaerellaceae</taxon>
        <taxon>Cercospora</taxon>
    </lineage>
</organism>
<dbReference type="SUPFAM" id="SSF55797">
    <property type="entry name" value="PR-1-like"/>
    <property type="match status" value="1"/>
</dbReference>
<dbReference type="Pfam" id="PF00188">
    <property type="entry name" value="CAP"/>
    <property type="match status" value="1"/>
</dbReference>
<dbReference type="Proteomes" id="UP000237631">
    <property type="component" value="Unassembled WGS sequence"/>
</dbReference>
<evidence type="ECO:0000256" key="2">
    <source>
        <dbReference type="SAM" id="SignalP"/>
    </source>
</evidence>
<feature type="compositionally biased region" description="Low complexity" evidence="1">
    <location>
        <begin position="74"/>
        <end position="94"/>
    </location>
</feature>
<dbReference type="PRINTS" id="PR00837">
    <property type="entry name" value="V5TPXLIKE"/>
</dbReference>
<dbReference type="SMART" id="SM00198">
    <property type="entry name" value="SCP"/>
    <property type="match status" value="1"/>
</dbReference>
<dbReference type="Gene3D" id="3.40.33.10">
    <property type="entry name" value="CAP"/>
    <property type="match status" value="1"/>
</dbReference>
<dbReference type="InterPro" id="IPR002413">
    <property type="entry name" value="V5_allergen-like"/>
</dbReference>
<keyword evidence="5" id="KW-1185">Reference proteome</keyword>